<dbReference type="PROSITE" id="PS50882">
    <property type="entry name" value="YTH"/>
    <property type="match status" value="1"/>
</dbReference>
<feature type="domain" description="YTH" evidence="1">
    <location>
        <begin position="1"/>
        <end position="54"/>
    </location>
</feature>
<dbReference type="Proteomes" id="UP000198598">
    <property type="component" value="Unassembled WGS sequence"/>
</dbReference>
<sequence>MEFIVFPVGEDRIKVRVRTDVWFSTNLFILVLSLSTNKVTSFTKVFIPFELTRT</sequence>
<dbReference type="GO" id="GO:0003723">
    <property type="term" value="F:RNA binding"/>
    <property type="evidence" value="ECO:0007669"/>
    <property type="project" value="InterPro"/>
</dbReference>
<accession>A0A1I1FZD7</accession>
<reference evidence="2 3" key="1">
    <citation type="submission" date="2016-10" db="EMBL/GenBank/DDBJ databases">
        <authorList>
            <person name="de Groot N.N."/>
        </authorList>
    </citation>
    <scope>NUCLEOTIDE SEQUENCE [LARGE SCALE GENOMIC DNA]</scope>
    <source>
        <strain evidence="2 3">DSM 26130</strain>
    </source>
</reference>
<name>A0A1I1FZD7_9BACT</name>
<dbReference type="AlphaFoldDB" id="A0A1I1FZD7"/>
<evidence type="ECO:0000313" key="3">
    <source>
        <dbReference type="Proteomes" id="UP000198598"/>
    </source>
</evidence>
<gene>
    <name evidence="2" type="ORF">SAMN05216167_101299</name>
</gene>
<keyword evidence="3" id="KW-1185">Reference proteome</keyword>
<proteinExistence type="predicted"/>
<dbReference type="EMBL" id="FOLQ01000001">
    <property type="protein sequence ID" value="SFC02300.1"/>
    <property type="molecule type" value="Genomic_DNA"/>
</dbReference>
<organism evidence="2 3">
    <name type="scientific">Spirosoma endophyticum</name>
    <dbReference type="NCBI Taxonomy" id="662367"/>
    <lineage>
        <taxon>Bacteria</taxon>
        <taxon>Pseudomonadati</taxon>
        <taxon>Bacteroidota</taxon>
        <taxon>Cytophagia</taxon>
        <taxon>Cytophagales</taxon>
        <taxon>Cytophagaceae</taxon>
        <taxon>Spirosoma</taxon>
    </lineage>
</organism>
<evidence type="ECO:0000259" key="1">
    <source>
        <dbReference type="PROSITE" id="PS50882"/>
    </source>
</evidence>
<evidence type="ECO:0000313" key="2">
    <source>
        <dbReference type="EMBL" id="SFC02300.1"/>
    </source>
</evidence>
<dbReference type="InterPro" id="IPR007275">
    <property type="entry name" value="YTH_domain"/>
</dbReference>
<dbReference type="STRING" id="662367.SAMN05216167_101299"/>
<protein>
    <recommendedName>
        <fullName evidence="1">YTH domain-containing protein</fullName>
    </recommendedName>
</protein>